<name>A0A1G2R843_9BACT</name>
<dbReference type="GO" id="GO:0009378">
    <property type="term" value="F:four-way junction helicase activity"/>
    <property type="evidence" value="ECO:0007669"/>
    <property type="project" value="InterPro"/>
</dbReference>
<dbReference type="Proteomes" id="UP000178529">
    <property type="component" value="Unassembled WGS sequence"/>
</dbReference>
<sequence>MISYLKGSVLAKTSDSIILQANNVGYKVFLAKKTLEALEVGAETEFFCSLQIKRDETLELFGVGSLPSLQVFELVRGISGIGPRAAMNIASLGDPDQLKKALEEGDETFFQGIHGLGPKKIKKILLELTGKLKIPEPKEEPKDKELVDAMVALGFPRTKAKDALSRVGSEIVNQQQRLREALKLVRR</sequence>
<comment type="caution">
    <text evidence="8">The sequence shown here is derived from an EMBL/GenBank/DDBJ whole genome shotgun (WGS) entry which is preliminary data.</text>
</comment>
<keyword evidence="5 6" id="KW-0234">DNA repair</keyword>
<dbReference type="GO" id="GO:0005524">
    <property type="term" value="F:ATP binding"/>
    <property type="evidence" value="ECO:0007669"/>
    <property type="project" value="InterPro"/>
</dbReference>
<accession>A0A1G2R843</accession>
<evidence type="ECO:0000256" key="3">
    <source>
        <dbReference type="ARBA" id="ARBA00023125"/>
    </source>
</evidence>
<evidence type="ECO:0000256" key="1">
    <source>
        <dbReference type="ARBA" id="ARBA00022490"/>
    </source>
</evidence>
<dbReference type="GO" id="GO:0048476">
    <property type="term" value="C:Holliday junction resolvase complex"/>
    <property type="evidence" value="ECO:0007669"/>
    <property type="project" value="UniProtKB-UniRule"/>
</dbReference>
<comment type="subunit">
    <text evidence="6">Homotetramer. Forms an RuvA(8)-RuvB(12)-Holliday junction (HJ) complex. HJ DNA is sandwiched between 2 RuvA tetramers; dsDNA enters through RuvA and exits via RuvB. An RuvB hexamer assembles on each DNA strand where it exits the tetramer. Each RuvB hexamer is contacted by two RuvA subunits (via domain III) on 2 adjacent RuvB subunits; this complex drives branch migration. In the full resolvosome a probable DNA-RuvA(4)-RuvB(12)-RuvC(2) complex forms which resolves the HJ.</text>
</comment>
<dbReference type="HAMAP" id="MF_00031">
    <property type="entry name" value="DNA_HJ_migration_RuvA"/>
    <property type="match status" value="1"/>
</dbReference>
<dbReference type="SUPFAM" id="SSF50249">
    <property type="entry name" value="Nucleic acid-binding proteins"/>
    <property type="match status" value="1"/>
</dbReference>
<comment type="subcellular location">
    <subcellularLocation>
        <location evidence="6">Cytoplasm</location>
    </subcellularLocation>
</comment>
<reference evidence="8 9" key="1">
    <citation type="journal article" date="2016" name="Nat. Commun.">
        <title>Thousands of microbial genomes shed light on interconnected biogeochemical processes in an aquifer system.</title>
        <authorList>
            <person name="Anantharaman K."/>
            <person name="Brown C.T."/>
            <person name="Hug L.A."/>
            <person name="Sharon I."/>
            <person name="Castelle C.J."/>
            <person name="Probst A.J."/>
            <person name="Thomas B.C."/>
            <person name="Singh A."/>
            <person name="Wilkins M.J."/>
            <person name="Karaoz U."/>
            <person name="Brodie E.L."/>
            <person name="Williams K.H."/>
            <person name="Hubbard S.S."/>
            <person name="Banfield J.F."/>
        </authorList>
    </citation>
    <scope>NUCLEOTIDE SEQUENCE [LARGE SCALE GENOMIC DNA]</scope>
</reference>
<dbReference type="InterPro" id="IPR011114">
    <property type="entry name" value="RuvA_C"/>
</dbReference>
<keyword evidence="1 6" id="KW-0963">Cytoplasm</keyword>
<dbReference type="InterPro" id="IPR010994">
    <property type="entry name" value="RuvA_2-like"/>
</dbReference>
<dbReference type="SUPFAM" id="SSF46929">
    <property type="entry name" value="DNA helicase RuvA subunit, C-terminal domain"/>
    <property type="match status" value="1"/>
</dbReference>
<keyword evidence="4 6" id="KW-0233">DNA recombination</keyword>
<dbReference type="NCBIfam" id="TIGR00084">
    <property type="entry name" value="ruvA"/>
    <property type="match status" value="1"/>
</dbReference>
<dbReference type="CDD" id="cd14332">
    <property type="entry name" value="UBA_RuvA_C"/>
    <property type="match status" value="1"/>
</dbReference>
<dbReference type="Pfam" id="PF14520">
    <property type="entry name" value="HHH_5"/>
    <property type="match status" value="1"/>
</dbReference>
<comment type="domain">
    <text evidence="6">Has three domains with a flexible linker between the domains II and III and assumes an 'L' shape. Domain III is highly mobile and contacts RuvB.</text>
</comment>
<dbReference type="Gene3D" id="2.40.50.140">
    <property type="entry name" value="Nucleic acid-binding proteins"/>
    <property type="match status" value="1"/>
</dbReference>
<feature type="domain" description="DNA helicase Holliday junction RuvA type" evidence="7">
    <location>
        <begin position="1"/>
        <end position="62"/>
    </location>
</feature>
<evidence type="ECO:0000313" key="9">
    <source>
        <dbReference type="Proteomes" id="UP000178529"/>
    </source>
</evidence>
<dbReference type="AlphaFoldDB" id="A0A1G2R843"/>
<protein>
    <recommendedName>
        <fullName evidence="6">Holliday junction branch migration complex subunit RuvA</fullName>
    </recommendedName>
</protein>
<dbReference type="Pfam" id="PF01330">
    <property type="entry name" value="RuvA_N"/>
    <property type="match status" value="1"/>
</dbReference>
<feature type="region of interest" description="Domain III" evidence="6">
    <location>
        <begin position="144"/>
        <end position="187"/>
    </location>
</feature>
<dbReference type="Gene3D" id="1.10.150.20">
    <property type="entry name" value="5' to 3' exonuclease, C-terminal subdomain"/>
    <property type="match status" value="1"/>
</dbReference>
<dbReference type="InterPro" id="IPR013849">
    <property type="entry name" value="DNA_helicase_Holl-junc_RuvA_I"/>
</dbReference>
<evidence type="ECO:0000256" key="6">
    <source>
        <dbReference type="HAMAP-Rule" id="MF_00031"/>
    </source>
</evidence>
<dbReference type="InterPro" id="IPR012340">
    <property type="entry name" value="NA-bd_OB-fold"/>
</dbReference>
<comment type="function">
    <text evidence="6">The RuvA-RuvB-RuvC complex processes Holliday junction (HJ) DNA during genetic recombination and DNA repair, while the RuvA-RuvB complex plays an important role in the rescue of blocked DNA replication forks via replication fork reversal (RFR). RuvA specifically binds to HJ cruciform DNA, conferring on it an open structure. The RuvB hexamer acts as an ATP-dependent pump, pulling dsDNA into and through the RuvAB complex. HJ branch migration allows RuvC to scan DNA until it finds its consensus sequence, where it cleaves and resolves the cruciform DNA.</text>
</comment>
<dbReference type="GO" id="GO:0009379">
    <property type="term" value="C:Holliday junction helicase complex"/>
    <property type="evidence" value="ECO:0007669"/>
    <property type="project" value="InterPro"/>
</dbReference>
<evidence type="ECO:0000313" key="8">
    <source>
        <dbReference type="EMBL" id="OHA69010.1"/>
    </source>
</evidence>
<dbReference type="GO" id="GO:0000400">
    <property type="term" value="F:four-way junction DNA binding"/>
    <property type="evidence" value="ECO:0007669"/>
    <property type="project" value="UniProtKB-UniRule"/>
</dbReference>
<organism evidence="8 9">
    <name type="scientific">Candidatus Wildermuthbacteria bacterium RIFCSPHIGHO2_02_FULL_48_16</name>
    <dbReference type="NCBI Taxonomy" id="1802453"/>
    <lineage>
        <taxon>Bacteria</taxon>
        <taxon>Candidatus Wildermuthiibacteriota</taxon>
    </lineage>
</organism>
<gene>
    <name evidence="6" type="primary">ruvA</name>
    <name evidence="8" type="ORF">A3J68_00690</name>
</gene>
<dbReference type="InterPro" id="IPR036267">
    <property type="entry name" value="RuvA_C_sf"/>
</dbReference>
<keyword evidence="2 6" id="KW-0227">DNA damage</keyword>
<dbReference type="GO" id="GO:0006310">
    <property type="term" value="P:DNA recombination"/>
    <property type="evidence" value="ECO:0007669"/>
    <property type="project" value="UniProtKB-UniRule"/>
</dbReference>
<evidence type="ECO:0000259" key="7">
    <source>
        <dbReference type="Pfam" id="PF01330"/>
    </source>
</evidence>
<dbReference type="EMBL" id="MHTY01000010">
    <property type="protein sequence ID" value="OHA69010.1"/>
    <property type="molecule type" value="Genomic_DNA"/>
</dbReference>
<dbReference type="InterPro" id="IPR000085">
    <property type="entry name" value="RuvA"/>
</dbReference>
<evidence type="ECO:0000256" key="2">
    <source>
        <dbReference type="ARBA" id="ARBA00022763"/>
    </source>
</evidence>
<dbReference type="GO" id="GO:0005737">
    <property type="term" value="C:cytoplasm"/>
    <property type="evidence" value="ECO:0007669"/>
    <property type="project" value="UniProtKB-SubCell"/>
</dbReference>
<dbReference type="GO" id="GO:0006281">
    <property type="term" value="P:DNA repair"/>
    <property type="evidence" value="ECO:0007669"/>
    <property type="project" value="UniProtKB-UniRule"/>
</dbReference>
<keyword evidence="3 6" id="KW-0238">DNA-binding</keyword>
<proteinExistence type="inferred from homology"/>
<dbReference type="SUPFAM" id="SSF47781">
    <property type="entry name" value="RuvA domain 2-like"/>
    <property type="match status" value="1"/>
</dbReference>
<feature type="region of interest" description="Domain I" evidence="6">
    <location>
        <begin position="1"/>
        <end position="64"/>
    </location>
</feature>
<evidence type="ECO:0000256" key="5">
    <source>
        <dbReference type="ARBA" id="ARBA00023204"/>
    </source>
</evidence>
<evidence type="ECO:0000256" key="4">
    <source>
        <dbReference type="ARBA" id="ARBA00023172"/>
    </source>
</evidence>
<comment type="similarity">
    <text evidence="6">Belongs to the RuvA family.</text>
</comment>
<comment type="caution">
    <text evidence="6">Lacks conserved residue(s) required for the propagation of feature annotation.</text>
</comment>